<name>A0ABU4F924_9ACTN</name>
<dbReference type="RefSeq" id="WP_317771521.1">
    <property type="nucleotide sequence ID" value="NZ_JAWMAJ010000039.1"/>
</dbReference>
<dbReference type="Gene3D" id="3.40.50.1110">
    <property type="entry name" value="SGNH hydrolase"/>
    <property type="match status" value="1"/>
</dbReference>
<protein>
    <submittedName>
        <fullName evidence="3">GDSL-type esterase/lipase family protein</fullName>
    </submittedName>
</protein>
<dbReference type="PANTHER" id="PTHR30383:SF5">
    <property type="entry name" value="SGNH HYDROLASE-TYPE ESTERASE DOMAIN-CONTAINING PROTEIN"/>
    <property type="match status" value="1"/>
</dbReference>
<keyword evidence="4" id="KW-1185">Reference proteome</keyword>
<dbReference type="InterPro" id="IPR013830">
    <property type="entry name" value="SGNH_hydro"/>
</dbReference>
<evidence type="ECO:0000259" key="2">
    <source>
        <dbReference type="Pfam" id="PF13472"/>
    </source>
</evidence>
<dbReference type="EMBL" id="JAWMAJ010000039">
    <property type="protein sequence ID" value="MDV7217097.1"/>
    <property type="molecule type" value="Genomic_DNA"/>
</dbReference>
<feature type="region of interest" description="Disordered" evidence="1">
    <location>
        <begin position="1"/>
        <end position="37"/>
    </location>
</feature>
<feature type="domain" description="SGNH hydrolase-type esterase" evidence="2">
    <location>
        <begin position="42"/>
        <end position="204"/>
    </location>
</feature>
<dbReference type="SUPFAM" id="SSF52266">
    <property type="entry name" value="SGNH hydrolase"/>
    <property type="match status" value="1"/>
</dbReference>
<dbReference type="PANTHER" id="PTHR30383">
    <property type="entry name" value="THIOESTERASE 1/PROTEASE 1/LYSOPHOSPHOLIPASE L1"/>
    <property type="match status" value="1"/>
</dbReference>
<proteinExistence type="predicted"/>
<dbReference type="InterPro" id="IPR036514">
    <property type="entry name" value="SGNH_hydro_sf"/>
</dbReference>
<evidence type="ECO:0000256" key="1">
    <source>
        <dbReference type="SAM" id="MobiDB-lite"/>
    </source>
</evidence>
<dbReference type="Pfam" id="PF13472">
    <property type="entry name" value="Lipase_GDSL_2"/>
    <property type="match status" value="1"/>
</dbReference>
<sequence>MTNNAPADPQHPRGTARDRGFPKPIGPRRYATRPSGRPVLVCAGDSITHGAMTPNWVTRVADSLAPTTDTVNAGFAGDLAWNLLSRLDDIIACRPSVVTVLIGTNDALAQISPSWSDGYMKAQHLPQRPTAQSYEDNLRQIVHRLRTETTAAVALMSLPPLGGATKGRWHDHLAPYNAIVQTVATEAGVPVLPVHDRIAELITDQPPTPWDGTKKLMAATLAQRFLLRRSWEAIARRHGFATTTDGVHLNVAAAAQIAALVEQFATTVLETGKAGAS</sequence>
<evidence type="ECO:0000313" key="3">
    <source>
        <dbReference type="EMBL" id="MDV7217097.1"/>
    </source>
</evidence>
<gene>
    <name evidence="3" type="ORF">R5A26_14190</name>
</gene>
<dbReference type="InterPro" id="IPR051532">
    <property type="entry name" value="Ester_Hydrolysis_Enzymes"/>
</dbReference>
<evidence type="ECO:0000313" key="4">
    <source>
        <dbReference type="Proteomes" id="UP001187346"/>
    </source>
</evidence>
<comment type="caution">
    <text evidence="3">The sequence shown here is derived from an EMBL/GenBank/DDBJ whole genome shotgun (WGS) entry which is preliminary data.</text>
</comment>
<accession>A0ABU4F924</accession>
<organism evidence="3 4">
    <name type="scientific">Streptomyces prunicolor</name>
    <dbReference type="NCBI Taxonomy" id="67348"/>
    <lineage>
        <taxon>Bacteria</taxon>
        <taxon>Bacillati</taxon>
        <taxon>Actinomycetota</taxon>
        <taxon>Actinomycetes</taxon>
        <taxon>Kitasatosporales</taxon>
        <taxon>Streptomycetaceae</taxon>
        <taxon>Streptomyces</taxon>
    </lineage>
</organism>
<dbReference type="Proteomes" id="UP001187346">
    <property type="component" value="Unassembled WGS sequence"/>
</dbReference>
<reference evidence="3 4" key="1">
    <citation type="submission" date="2023-10" db="EMBL/GenBank/DDBJ databases">
        <title>Characterization of rhizosphere-enriched actinobacteria from wheat plants lab-grown on chernevaya soil.</title>
        <authorList>
            <person name="Tikhonova E.N."/>
            <person name="Konopkin A."/>
            <person name="Kravchenko I.K."/>
        </authorList>
    </citation>
    <scope>NUCLEOTIDE SEQUENCE [LARGE SCALE GENOMIC DNA]</scope>
    <source>
        <strain evidence="3 4">RR29</strain>
    </source>
</reference>